<keyword evidence="2" id="KW-1185">Reference proteome</keyword>
<dbReference type="Proteomes" id="UP001500888">
    <property type="component" value="Unassembled WGS sequence"/>
</dbReference>
<gene>
    <name evidence="1" type="ORF">GCM10022226_83160</name>
</gene>
<sequence>MARCIDGLFWWRTRHKPPIIEGMTSGGQYAYVIQTREPGHPLWSWVSYGDGESSRLSRSFQRAVAGLEQQPNGQSR</sequence>
<reference evidence="2" key="1">
    <citation type="journal article" date="2019" name="Int. J. Syst. Evol. Microbiol.">
        <title>The Global Catalogue of Microorganisms (GCM) 10K type strain sequencing project: providing services to taxonomists for standard genome sequencing and annotation.</title>
        <authorList>
            <consortium name="The Broad Institute Genomics Platform"/>
            <consortium name="The Broad Institute Genome Sequencing Center for Infectious Disease"/>
            <person name="Wu L."/>
            <person name="Ma J."/>
        </authorList>
    </citation>
    <scope>NUCLEOTIDE SEQUENCE [LARGE SCALE GENOMIC DNA]</scope>
    <source>
        <strain evidence="2">JCM 16908</strain>
    </source>
</reference>
<organism evidence="1 2">
    <name type="scientific">Sphaerisporangium flaviroseum</name>
    <dbReference type="NCBI Taxonomy" id="509199"/>
    <lineage>
        <taxon>Bacteria</taxon>
        <taxon>Bacillati</taxon>
        <taxon>Actinomycetota</taxon>
        <taxon>Actinomycetes</taxon>
        <taxon>Streptosporangiales</taxon>
        <taxon>Streptosporangiaceae</taxon>
        <taxon>Sphaerisporangium</taxon>
    </lineage>
</organism>
<evidence type="ECO:0000313" key="1">
    <source>
        <dbReference type="EMBL" id="GAA3846886.1"/>
    </source>
</evidence>
<accession>A0ABP7JK29</accession>
<dbReference type="EMBL" id="BAAAZR010000066">
    <property type="protein sequence ID" value="GAA3846886.1"/>
    <property type="molecule type" value="Genomic_DNA"/>
</dbReference>
<evidence type="ECO:0000313" key="2">
    <source>
        <dbReference type="Proteomes" id="UP001500888"/>
    </source>
</evidence>
<proteinExistence type="predicted"/>
<name>A0ABP7JK29_9ACTN</name>
<comment type="caution">
    <text evidence="1">The sequence shown here is derived from an EMBL/GenBank/DDBJ whole genome shotgun (WGS) entry which is preliminary data.</text>
</comment>
<protein>
    <submittedName>
        <fullName evidence="1">Uncharacterized protein</fullName>
    </submittedName>
</protein>